<dbReference type="Gene3D" id="3.40.50.410">
    <property type="entry name" value="von Willebrand factor, type A domain"/>
    <property type="match status" value="1"/>
</dbReference>
<feature type="signal peptide" evidence="1">
    <location>
        <begin position="1"/>
        <end position="20"/>
    </location>
</feature>
<dbReference type="EMBL" id="BMJB01000001">
    <property type="protein sequence ID" value="GGA62199.1"/>
    <property type="molecule type" value="Genomic_DNA"/>
</dbReference>
<dbReference type="Proteomes" id="UP000648801">
    <property type="component" value="Unassembled WGS sequence"/>
</dbReference>
<accession>A0A916RMY7</accession>
<dbReference type="InterPro" id="IPR036465">
    <property type="entry name" value="vWFA_dom_sf"/>
</dbReference>
<proteinExistence type="predicted"/>
<organism evidence="2 3">
    <name type="scientific">Edaphobacter acidisoli</name>
    <dbReference type="NCBI Taxonomy" id="2040573"/>
    <lineage>
        <taxon>Bacteria</taxon>
        <taxon>Pseudomonadati</taxon>
        <taxon>Acidobacteriota</taxon>
        <taxon>Terriglobia</taxon>
        <taxon>Terriglobales</taxon>
        <taxon>Acidobacteriaceae</taxon>
        <taxon>Edaphobacter</taxon>
    </lineage>
</organism>
<comment type="caution">
    <text evidence="2">The sequence shown here is derived from an EMBL/GenBank/DDBJ whole genome shotgun (WGS) entry which is preliminary data.</text>
</comment>
<gene>
    <name evidence="2" type="ORF">GCM10011507_12150</name>
</gene>
<evidence type="ECO:0000256" key="1">
    <source>
        <dbReference type="SAM" id="SignalP"/>
    </source>
</evidence>
<reference evidence="2" key="1">
    <citation type="journal article" date="2014" name="Int. J. Syst. Evol. Microbiol.">
        <title>Complete genome sequence of Corynebacterium casei LMG S-19264T (=DSM 44701T), isolated from a smear-ripened cheese.</title>
        <authorList>
            <consortium name="US DOE Joint Genome Institute (JGI-PGF)"/>
            <person name="Walter F."/>
            <person name="Albersmeier A."/>
            <person name="Kalinowski J."/>
            <person name="Ruckert C."/>
        </authorList>
    </citation>
    <scope>NUCLEOTIDE SEQUENCE</scope>
    <source>
        <strain evidence="2">CGMCC 1.15447</strain>
    </source>
</reference>
<keyword evidence="3" id="KW-1185">Reference proteome</keyword>
<keyword evidence="1" id="KW-0732">Signal</keyword>
<reference evidence="2" key="2">
    <citation type="submission" date="2020-09" db="EMBL/GenBank/DDBJ databases">
        <authorList>
            <person name="Sun Q."/>
            <person name="Zhou Y."/>
        </authorList>
    </citation>
    <scope>NUCLEOTIDE SEQUENCE</scope>
    <source>
        <strain evidence="2">CGMCC 1.15447</strain>
    </source>
</reference>
<feature type="chain" id="PRO_5037528899" description="VWFA-related domain-containing protein" evidence="1">
    <location>
        <begin position="21"/>
        <end position="317"/>
    </location>
</feature>
<name>A0A916RMY7_9BACT</name>
<evidence type="ECO:0008006" key="4">
    <source>
        <dbReference type="Google" id="ProtNLM"/>
    </source>
</evidence>
<dbReference type="RefSeq" id="WP_188758356.1">
    <property type="nucleotide sequence ID" value="NZ_BMJB01000001.1"/>
</dbReference>
<dbReference type="AlphaFoldDB" id="A0A916RMY7"/>
<evidence type="ECO:0000313" key="2">
    <source>
        <dbReference type="EMBL" id="GGA62199.1"/>
    </source>
</evidence>
<evidence type="ECO:0000313" key="3">
    <source>
        <dbReference type="Proteomes" id="UP000648801"/>
    </source>
</evidence>
<sequence>MTRYFLALTLSILATGAVQAQEGPTPTQTIIQVDSKAPVLPTTSNVMLKVNDRATPLTSISLVKPGGAQVALLIDDGLRLGVGRNLDELRSFLMGLPSGTEVMVGYMRYGGVTVAQNFTTDHAAAANALRLPQGTAGVNASPYFCLSSFVKSWPSGSERQVDLQQTSRPEAKARFVLMITNGVDPYNGSTSMANQDSPYVSAAITDAQRAGVPVYSIYYSDAGWRGGRSSFSGQSYLQQVADATGGTSFYQGSLSPVSLTPFLDQFKKAVSESYVATFTASGNKDLVRINVKTNLAKTKLRAPQLVRPGNTVSATAE</sequence>
<protein>
    <recommendedName>
        <fullName evidence="4">VWFA-related domain-containing protein</fullName>
    </recommendedName>
</protein>